<evidence type="ECO:0000313" key="2">
    <source>
        <dbReference type="Proteomes" id="UP000230233"/>
    </source>
</evidence>
<comment type="caution">
    <text evidence="1">The sequence shown here is derived from an EMBL/GenBank/DDBJ whole genome shotgun (WGS) entry which is preliminary data.</text>
</comment>
<sequence>MVEDVQYWTRGRAKRMNMGDGRKKQVKPYHSINSMKLSSKYLISFIRSSHVITKAELFIEQLVDNQVCCAEKVL</sequence>
<accession>A0A2G5SJL1</accession>
<keyword evidence="2" id="KW-1185">Reference proteome</keyword>
<reference evidence="2" key="1">
    <citation type="submission" date="2017-10" db="EMBL/GenBank/DDBJ databases">
        <title>Rapid genome shrinkage in a self-fertile nematode reveals novel sperm competition proteins.</title>
        <authorList>
            <person name="Yin D."/>
            <person name="Schwarz E.M."/>
            <person name="Thomas C.G."/>
            <person name="Felde R.L."/>
            <person name="Korf I.F."/>
            <person name="Cutter A.D."/>
            <person name="Schartner C.M."/>
            <person name="Ralston E.J."/>
            <person name="Meyer B.J."/>
            <person name="Haag E.S."/>
        </authorList>
    </citation>
    <scope>NUCLEOTIDE SEQUENCE [LARGE SCALE GENOMIC DNA]</scope>
    <source>
        <strain evidence="2">JU1422</strain>
    </source>
</reference>
<dbReference type="Proteomes" id="UP000230233">
    <property type="component" value="Chromosome X"/>
</dbReference>
<evidence type="ECO:0000313" key="1">
    <source>
        <dbReference type="EMBL" id="PIC15093.1"/>
    </source>
</evidence>
<organism evidence="1 2">
    <name type="scientific">Caenorhabditis nigoni</name>
    <dbReference type="NCBI Taxonomy" id="1611254"/>
    <lineage>
        <taxon>Eukaryota</taxon>
        <taxon>Metazoa</taxon>
        <taxon>Ecdysozoa</taxon>
        <taxon>Nematoda</taxon>
        <taxon>Chromadorea</taxon>
        <taxon>Rhabditida</taxon>
        <taxon>Rhabditina</taxon>
        <taxon>Rhabditomorpha</taxon>
        <taxon>Rhabditoidea</taxon>
        <taxon>Rhabditidae</taxon>
        <taxon>Peloderinae</taxon>
        <taxon>Caenorhabditis</taxon>
    </lineage>
</organism>
<protein>
    <submittedName>
        <fullName evidence="1">Uncharacterized protein</fullName>
    </submittedName>
</protein>
<proteinExistence type="predicted"/>
<dbReference type="AlphaFoldDB" id="A0A2G5SJL1"/>
<name>A0A2G5SJL1_9PELO</name>
<gene>
    <name evidence="1" type="primary">Cnig_chr_X.g22202</name>
    <name evidence="1" type="ORF">B9Z55_022202</name>
</gene>
<dbReference type="EMBL" id="PDUG01000006">
    <property type="protein sequence ID" value="PIC15093.1"/>
    <property type="molecule type" value="Genomic_DNA"/>
</dbReference>